<evidence type="ECO:0000259" key="2">
    <source>
        <dbReference type="Pfam" id="PF16209"/>
    </source>
</evidence>
<dbReference type="AlphaFoldDB" id="A0AAW2KUN5"/>
<feature type="region of interest" description="Disordered" evidence="1">
    <location>
        <begin position="1"/>
        <end position="26"/>
    </location>
</feature>
<dbReference type="GO" id="GO:0005886">
    <property type="term" value="C:plasma membrane"/>
    <property type="evidence" value="ECO:0007669"/>
    <property type="project" value="TreeGrafter"/>
</dbReference>
<dbReference type="PANTHER" id="PTHR24092:SF148">
    <property type="entry name" value="PHOSPHOLIPID-TRANSPORTING ATPASE"/>
    <property type="match status" value="1"/>
</dbReference>
<feature type="compositionally biased region" description="Polar residues" evidence="1">
    <location>
        <begin position="136"/>
        <end position="148"/>
    </location>
</feature>
<dbReference type="InterPro" id="IPR023298">
    <property type="entry name" value="ATPase_P-typ_TM_dom_sf"/>
</dbReference>
<dbReference type="EMBL" id="JACGWJ010000027">
    <property type="protein sequence ID" value="KAL0310089.1"/>
    <property type="molecule type" value="Genomic_DNA"/>
</dbReference>
<organism evidence="3">
    <name type="scientific">Sesamum radiatum</name>
    <name type="common">Black benniseed</name>
    <dbReference type="NCBI Taxonomy" id="300843"/>
    <lineage>
        <taxon>Eukaryota</taxon>
        <taxon>Viridiplantae</taxon>
        <taxon>Streptophyta</taxon>
        <taxon>Embryophyta</taxon>
        <taxon>Tracheophyta</taxon>
        <taxon>Spermatophyta</taxon>
        <taxon>Magnoliopsida</taxon>
        <taxon>eudicotyledons</taxon>
        <taxon>Gunneridae</taxon>
        <taxon>Pentapetalae</taxon>
        <taxon>asterids</taxon>
        <taxon>lamiids</taxon>
        <taxon>Lamiales</taxon>
        <taxon>Pedaliaceae</taxon>
        <taxon>Sesamum</taxon>
    </lineage>
</organism>
<dbReference type="Pfam" id="PF16209">
    <property type="entry name" value="PhoLip_ATPase_N"/>
    <property type="match status" value="1"/>
</dbReference>
<evidence type="ECO:0000256" key="1">
    <source>
        <dbReference type="SAM" id="MobiDB-lite"/>
    </source>
</evidence>
<dbReference type="InterPro" id="IPR001757">
    <property type="entry name" value="P_typ_ATPase"/>
</dbReference>
<sequence length="413" mass="46826">MSSDKPLLLSQSEPVSVPNTQPHNHDSSLRISSLGCLCHTESISSSVADEAQHCNLYDLKEELEENSATVEDKAVSGNLLEHPAVEPVRKEFQSAELHQKCPPVERKRFVSWGGVMDLGHNMKVLEVSGPLPSPASPQAQVSDKPQTSRRSQRFLQISMQLEENIPHHDNPRLIHINDPKKTNDKFEFSGNEIRTSKYTLLTFLPKNLFIQFHRFAYLYFLAIAALNQLPPLAVFGRTVSLFPLLFVLTVTAVKDGYEDWRRHRSDRNENNREALVLQLDEFRPKRWKDILPGEVVKISADETIPCDMVLLGTSDPSGIAYIQTMNLDGESNLKTRYARQETNKLVLEGTTISGVIKCEQPNRNIYEFMGNMELKGQRVLSANQISFCVVVSLRTRTGLLGLWFMLVRRQKLC</sequence>
<protein>
    <submittedName>
        <fullName evidence="3">Phospholipid-transporting ATPase 1</fullName>
    </submittedName>
</protein>
<dbReference type="SUPFAM" id="SSF81653">
    <property type="entry name" value="Calcium ATPase, transduction domain A"/>
    <property type="match status" value="1"/>
</dbReference>
<dbReference type="InterPro" id="IPR008250">
    <property type="entry name" value="ATPase_P-typ_transduc_dom_A_sf"/>
</dbReference>
<gene>
    <name evidence="3" type="ORF">Sradi_5951200</name>
</gene>
<dbReference type="PANTHER" id="PTHR24092">
    <property type="entry name" value="PROBABLE PHOSPHOLIPID-TRANSPORTING ATPASE"/>
    <property type="match status" value="1"/>
</dbReference>
<feature type="region of interest" description="Disordered" evidence="1">
    <location>
        <begin position="128"/>
        <end position="148"/>
    </location>
</feature>
<dbReference type="GO" id="GO:0045332">
    <property type="term" value="P:phospholipid translocation"/>
    <property type="evidence" value="ECO:0007669"/>
    <property type="project" value="TreeGrafter"/>
</dbReference>
<dbReference type="GO" id="GO:0005524">
    <property type="term" value="F:ATP binding"/>
    <property type="evidence" value="ECO:0007669"/>
    <property type="project" value="InterPro"/>
</dbReference>
<dbReference type="GO" id="GO:0140326">
    <property type="term" value="F:ATPase-coupled intramembrane lipid transporter activity"/>
    <property type="evidence" value="ECO:0007669"/>
    <property type="project" value="TreeGrafter"/>
</dbReference>
<dbReference type="NCBIfam" id="TIGR01494">
    <property type="entry name" value="ATPase_P-type"/>
    <property type="match status" value="1"/>
</dbReference>
<name>A0AAW2KUN5_SESRA</name>
<comment type="caution">
    <text evidence="3">The sequence shown here is derived from an EMBL/GenBank/DDBJ whole genome shotgun (WGS) entry which is preliminary data.</text>
</comment>
<accession>A0AAW2KUN5</accession>
<feature type="domain" description="P-type ATPase N-terminal" evidence="2">
    <location>
        <begin position="174"/>
        <end position="239"/>
    </location>
</feature>
<reference evidence="3" key="1">
    <citation type="submission" date="2020-06" db="EMBL/GenBank/DDBJ databases">
        <authorList>
            <person name="Li T."/>
            <person name="Hu X."/>
            <person name="Zhang T."/>
            <person name="Song X."/>
            <person name="Zhang H."/>
            <person name="Dai N."/>
            <person name="Sheng W."/>
            <person name="Hou X."/>
            <person name="Wei L."/>
        </authorList>
    </citation>
    <scope>NUCLEOTIDE SEQUENCE</scope>
    <source>
        <strain evidence="3">G02</strain>
        <tissue evidence="3">Leaf</tissue>
    </source>
</reference>
<dbReference type="SUPFAM" id="SSF81665">
    <property type="entry name" value="Calcium ATPase, transmembrane domain M"/>
    <property type="match status" value="1"/>
</dbReference>
<dbReference type="InterPro" id="IPR032631">
    <property type="entry name" value="P-type_ATPase_N"/>
</dbReference>
<feature type="compositionally biased region" description="Polar residues" evidence="1">
    <location>
        <begin position="1"/>
        <end position="22"/>
    </location>
</feature>
<dbReference type="Gene3D" id="2.70.150.10">
    <property type="entry name" value="Calcium-transporting ATPase, cytoplasmic transduction domain A"/>
    <property type="match status" value="1"/>
</dbReference>
<dbReference type="GO" id="GO:0016887">
    <property type="term" value="F:ATP hydrolysis activity"/>
    <property type="evidence" value="ECO:0007669"/>
    <property type="project" value="InterPro"/>
</dbReference>
<reference evidence="3" key="2">
    <citation type="journal article" date="2024" name="Plant">
        <title>Genomic evolution and insights into agronomic trait innovations of Sesamum species.</title>
        <authorList>
            <person name="Miao H."/>
            <person name="Wang L."/>
            <person name="Qu L."/>
            <person name="Liu H."/>
            <person name="Sun Y."/>
            <person name="Le M."/>
            <person name="Wang Q."/>
            <person name="Wei S."/>
            <person name="Zheng Y."/>
            <person name="Lin W."/>
            <person name="Duan Y."/>
            <person name="Cao H."/>
            <person name="Xiong S."/>
            <person name="Wang X."/>
            <person name="Wei L."/>
            <person name="Li C."/>
            <person name="Ma Q."/>
            <person name="Ju M."/>
            <person name="Zhao R."/>
            <person name="Li G."/>
            <person name="Mu C."/>
            <person name="Tian Q."/>
            <person name="Mei H."/>
            <person name="Zhang T."/>
            <person name="Gao T."/>
            <person name="Zhang H."/>
        </authorList>
    </citation>
    <scope>NUCLEOTIDE SEQUENCE</scope>
    <source>
        <strain evidence="3">G02</strain>
    </source>
</reference>
<proteinExistence type="predicted"/>
<evidence type="ECO:0000313" key="3">
    <source>
        <dbReference type="EMBL" id="KAL0310089.1"/>
    </source>
</evidence>